<dbReference type="PANTHER" id="PTHR31157">
    <property type="entry name" value="SCP DOMAIN-CONTAINING PROTEIN"/>
    <property type="match status" value="1"/>
</dbReference>
<feature type="compositionally biased region" description="Polar residues" evidence="1">
    <location>
        <begin position="1"/>
        <end position="22"/>
    </location>
</feature>
<dbReference type="InterPro" id="IPR035940">
    <property type="entry name" value="CAP_sf"/>
</dbReference>
<evidence type="ECO:0000259" key="2">
    <source>
        <dbReference type="Pfam" id="PF00188"/>
    </source>
</evidence>
<dbReference type="Gene3D" id="3.40.33.10">
    <property type="entry name" value="CAP"/>
    <property type="match status" value="1"/>
</dbReference>
<dbReference type="InterPro" id="IPR014044">
    <property type="entry name" value="CAP_dom"/>
</dbReference>
<evidence type="ECO:0000256" key="1">
    <source>
        <dbReference type="SAM" id="MobiDB-lite"/>
    </source>
</evidence>
<organism evidence="3">
    <name type="scientific">Siphoviridae sp. ctEFi15</name>
    <dbReference type="NCBI Taxonomy" id="2826204"/>
    <lineage>
        <taxon>Viruses</taxon>
        <taxon>Duplodnaviria</taxon>
        <taxon>Heunggongvirae</taxon>
        <taxon>Uroviricota</taxon>
        <taxon>Caudoviricetes</taxon>
    </lineage>
</organism>
<reference evidence="3" key="1">
    <citation type="journal article" date="2021" name="Proc. Natl. Acad. Sci. U.S.A.">
        <title>A Catalog of Tens of Thousands of Viruses from Human Metagenomes Reveals Hidden Associations with Chronic Diseases.</title>
        <authorList>
            <person name="Tisza M.J."/>
            <person name="Buck C.B."/>
        </authorList>
    </citation>
    <scope>NUCLEOTIDE SEQUENCE</scope>
    <source>
        <strain evidence="3">CtEFi15</strain>
    </source>
</reference>
<dbReference type="PANTHER" id="PTHR31157:SF1">
    <property type="entry name" value="SCP DOMAIN-CONTAINING PROTEIN"/>
    <property type="match status" value="1"/>
</dbReference>
<protein>
    <recommendedName>
        <fullName evidence="2">SCP domain-containing protein</fullName>
    </recommendedName>
</protein>
<evidence type="ECO:0000313" key="3">
    <source>
        <dbReference type="EMBL" id="DAD92783.1"/>
    </source>
</evidence>
<dbReference type="EMBL" id="BK015144">
    <property type="protein sequence ID" value="DAD92783.1"/>
    <property type="molecule type" value="Genomic_DNA"/>
</dbReference>
<dbReference type="Pfam" id="PF00188">
    <property type="entry name" value="CAP"/>
    <property type="match status" value="1"/>
</dbReference>
<feature type="region of interest" description="Disordered" evidence="1">
    <location>
        <begin position="1"/>
        <end position="26"/>
    </location>
</feature>
<proteinExistence type="predicted"/>
<dbReference type="CDD" id="cd05379">
    <property type="entry name" value="CAP_bacterial"/>
    <property type="match status" value="1"/>
</dbReference>
<dbReference type="SUPFAM" id="SSF55797">
    <property type="entry name" value="PR-1-like"/>
    <property type="match status" value="1"/>
</dbReference>
<name>A0A8S5NEI6_9CAUD</name>
<accession>A0A8S5NEI6</accession>
<sequence length="154" mass="16965">MTKTTPVVESPSSQNPNKLSNSKKIEPPTELSILNAVNIERAKVGVAPLKLHPNLSKTAQMKADDMIARNYRGHYMPDTNQPLTEEMKSLQVAACISSSENLTWNDSGTDTKQSIDWWLSSPPHKAAMLDPKYTYTGIGVGDGRVVVQHFCVAR</sequence>
<feature type="domain" description="SCP" evidence="2">
    <location>
        <begin position="34"/>
        <end position="144"/>
    </location>
</feature>